<evidence type="ECO:0000313" key="5">
    <source>
        <dbReference type="Proteomes" id="UP001214638"/>
    </source>
</evidence>
<feature type="region of interest" description="Disordered" evidence="2">
    <location>
        <begin position="287"/>
        <end position="342"/>
    </location>
</feature>
<proteinExistence type="predicted"/>
<dbReference type="GeneID" id="94336043"/>
<dbReference type="GO" id="GO:0006355">
    <property type="term" value="P:regulation of DNA-templated transcription"/>
    <property type="evidence" value="ECO:0007669"/>
    <property type="project" value="InterPro"/>
</dbReference>
<evidence type="ECO:0000313" key="4">
    <source>
        <dbReference type="EMBL" id="KAK2196498.1"/>
    </source>
</evidence>
<dbReference type="Proteomes" id="UP001214638">
    <property type="component" value="Unassembled WGS sequence"/>
</dbReference>
<dbReference type="GO" id="GO:0008270">
    <property type="term" value="F:zinc ion binding"/>
    <property type="evidence" value="ECO:0007669"/>
    <property type="project" value="UniProtKB-KW"/>
</dbReference>
<dbReference type="SMART" id="SM00401">
    <property type="entry name" value="ZnF_GATA"/>
    <property type="match status" value="1"/>
</dbReference>
<feature type="compositionally biased region" description="Polar residues" evidence="2">
    <location>
        <begin position="81"/>
        <end position="97"/>
    </location>
</feature>
<evidence type="ECO:0000259" key="3">
    <source>
        <dbReference type="PROSITE" id="PS50114"/>
    </source>
</evidence>
<protein>
    <submittedName>
        <fullName evidence="4">Bifunctional Zinc finger</fullName>
    </submittedName>
</protein>
<evidence type="ECO:0000256" key="2">
    <source>
        <dbReference type="SAM" id="MobiDB-lite"/>
    </source>
</evidence>
<dbReference type="EMBL" id="JALLKP010000002">
    <property type="protein sequence ID" value="KAK2196498.1"/>
    <property type="molecule type" value="Genomic_DNA"/>
</dbReference>
<feature type="region of interest" description="Disordered" evidence="2">
    <location>
        <begin position="81"/>
        <end position="121"/>
    </location>
</feature>
<dbReference type="RefSeq" id="XP_067803340.1">
    <property type="nucleotide sequence ID" value="XM_067946776.1"/>
</dbReference>
<accession>A0AAD9PLB6</accession>
<comment type="caution">
    <text evidence="4">The sequence shown here is derived from an EMBL/GenBank/DDBJ whole genome shotgun (WGS) entry which is preliminary data.</text>
</comment>
<sequence>MKETNTRKGPDENAEESEDVERCIYMNIEESGYLHPRQESTREHEERPNIRDSSISTRDPKEIRALSPCELQTKKCINVESVSQNSQSEDGTSISSFTEEHNSESLKNIQSTTKTDETRSSAIKAKLESNVEGTSNVQHYYSGTGYSQTYPSGISGFTKRSQSNPADSQFARGEHEKIVAQTKASDIPHLYNPGGSIYYYNPQSEIGASEHRSTSPIGTLPMPYGMVNPSESASIYGGICSSQSYPLQGSNISRPMVIRTSTEPMWLYRMSTEEARHDSYTSFKSSMAQEMETTEKDPDQSDYTSPRTRSQYQQLKRSDRMDEDAYKQTSKKVNKVHSSAGRPKMNRKDYFCTKCNVKHTPQWRYFFNEPVCNACYMKLKKQLNLGSSTTSSDKWSQKPKR</sequence>
<keyword evidence="1" id="KW-0479">Metal-binding</keyword>
<dbReference type="Gene3D" id="3.30.50.10">
    <property type="entry name" value="Erythroid Transcription Factor GATA-1, subunit A"/>
    <property type="match status" value="1"/>
</dbReference>
<dbReference type="KEGG" id="bdw:94336043"/>
<evidence type="ECO:0000256" key="1">
    <source>
        <dbReference type="PROSITE-ProRule" id="PRU00094"/>
    </source>
</evidence>
<dbReference type="PROSITE" id="PS50114">
    <property type="entry name" value="GATA_ZN_FINGER_2"/>
    <property type="match status" value="1"/>
</dbReference>
<feature type="compositionally biased region" description="Basic and acidic residues" evidence="2">
    <location>
        <begin position="316"/>
        <end position="326"/>
    </location>
</feature>
<feature type="domain" description="GATA-type" evidence="3">
    <location>
        <begin position="346"/>
        <end position="380"/>
    </location>
</feature>
<keyword evidence="1" id="KW-0863">Zinc-finger</keyword>
<feature type="compositionally biased region" description="Basic and acidic residues" evidence="2">
    <location>
        <begin position="36"/>
        <end position="50"/>
    </location>
</feature>
<dbReference type="SUPFAM" id="SSF57716">
    <property type="entry name" value="Glucocorticoid receptor-like (DNA-binding domain)"/>
    <property type="match status" value="1"/>
</dbReference>
<feature type="compositionally biased region" description="Basic and acidic residues" evidence="2">
    <location>
        <begin position="1"/>
        <end position="11"/>
    </location>
</feature>
<feature type="compositionally biased region" description="Polar residues" evidence="2">
    <location>
        <begin position="301"/>
        <end position="315"/>
    </location>
</feature>
<dbReference type="AlphaFoldDB" id="A0AAD9PLB6"/>
<dbReference type="InterPro" id="IPR013088">
    <property type="entry name" value="Znf_NHR/GATA"/>
</dbReference>
<keyword evidence="1" id="KW-0862">Zinc</keyword>
<dbReference type="GO" id="GO:0043565">
    <property type="term" value="F:sequence-specific DNA binding"/>
    <property type="evidence" value="ECO:0007669"/>
    <property type="project" value="InterPro"/>
</dbReference>
<name>A0AAD9PLB6_9APIC</name>
<feature type="region of interest" description="Disordered" evidence="2">
    <location>
        <begin position="1"/>
        <end position="69"/>
    </location>
</feature>
<keyword evidence="5" id="KW-1185">Reference proteome</keyword>
<dbReference type="InterPro" id="IPR000679">
    <property type="entry name" value="Znf_GATA"/>
</dbReference>
<reference evidence="4" key="1">
    <citation type="journal article" date="2023" name="Nat. Microbiol.">
        <title>Babesia duncani multi-omics identifies virulence factors and drug targets.</title>
        <authorList>
            <person name="Singh P."/>
            <person name="Lonardi S."/>
            <person name="Liang Q."/>
            <person name="Vydyam P."/>
            <person name="Khabirova E."/>
            <person name="Fang T."/>
            <person name="Gihaz S."/>
            <person name="Thekkiniath J."/>
            <person name="Munshi M."/>
            <person name="Abel S."/>
            <person name="Ciampossin L."/>
            <person name="Batugedara G."/>
            <person name="Gupta M."/>
            <person name="Lu X.M."/>
            <person name="Lenz T."/>
            <person name="Chakravarty S."/>
            <person name="Cornillot E."/>
            <person name="Hu Y."/>
            <person name="Ma W."/>
            <person name="Gonzalez L.M."/>
            <person name="Sanchez S."/>
            <person name="Estrada K."/>
            <person name="Sanchez-Flores A."/>
            <person name="Montero E."/>
            <person name="Harb O.S."/>
            <person name="Le Roch K.G."/>
            <person name="Mamoun C.B."/>
        </authorList>
    </citation>
    <scope>NUCLEOTIDE SEQUENCE</scope>
    <source>
        <strain evidence="4">WA1</strain>
    </source>
</reference>
<organism evidence="4 5">
    <name type="scientific">Babesia duncani</name>
    <dbReference type="NCBI Taxonomy" id="323732"/>
    <lineage>
        <taxon>Eukaryota</taxon>
        <taxon>Sar</taxon>
        <taxon>Alveolata</taxon>
        <taxon>Apicomplexa</taxon>
        <taxon>Aconoidasida</taxon>
        <taxon>Piroplasmida</taxon>
        <taxon>Babesiidae</taxon>
        <taxon>Babesia</taxon>
    </lineage>
</organism>
<gene>
    <name evidence="4" type="ORF">BdWA1_001745</name>
</gene>